<feature type="compositionally biased region" description="Basic and acidic residues" evidence="1">
    <location>
        <begin position="33"/>
        <end position="42"/>
    </location>
</feature>
<feature type="compositionally biased region" description="Basic residues" evidence="1">
    <location>
        <begin position="78"/>
        <end position="89"/>
    </location>
</feature>
<evidence type="ECO:0000313" key="2">
    <source>
        <dbReference type="Proteomes" id="UP000887566"/>
    </source>
</evidence>
<keyword evidence="2" id="KW-1185">Reference proteome</keyword>
<proteinExistence type="predicted"/>
<evidence type="ECO:0000313" key="3">
    <source>
        <dbReference type="WBParaSite" id="PSAMB.scaffold71size86828.g1630.t1"/>
    </source>
</evidence>
<evidence type="ECO:0000256" key="1">
    <source>
        <dbReference type="SAM" id="MobiDB-lite"/>
    </source>
</evidence>
<dbReference type="AlphaFoldDB" id="A0A914XDT5"/>
<dbReference type="Proteomes" id="UP000887566">
    <property type="component" value="Unplaced"/>
</dbReference>
<dbReference type="WBParaSite" id="PSAMB.scaffold71size86828.g1630.t1">
    <property type="protein sequence ID" value="PSAMB.scaffold71size86828.g1630.t1"/>
    <property type="gene ID" value="PSAMB.scaffold71size86828.g1630"/>
</dbReference>
<organism evidence="2 3">
    <name type="scientific">Plectus sambesii</name>
    <dbReference type="NCBI Taxonomy" id="2011161"/>
    <lineage>
        <taxon>Eukaryota</taxon>
        <taxon>Metazoa</taxon>
        <taxon>Ecdysozoa</taxon>
        <taxon>Nematoda</taxon>
        <taxon>Chromadorea</taxon>
        <taxon>Plectida</taxon>
        <taxon>Plectina</taxon>
        <taxon>Plectoidea</taxon>
        <taxon>Plectidae</taxon>
        <taxon>Plectus</taxon>
    </lineage>
</organism>
<protein>
    <submittedName>
        <fullName evidence="3">Secreted protein</fullName>
    </submittedName>
</protein>
<feature type="compositionally biased region" description="Polar residues" evidence="1">
    <location>
        <begin position="131"/>
        <end position="141"/>
    </location>
</feature>
<name>A0A914XDT5_9BILA</name>
<feature type="region of interest" description="Disordered" evidence="1">
    <location>
        <begin position="18"/>
        <end position="170"/>
    </location>
</feature>
<reference evidence="3" key="1">
    <citation type="submission" date="2022-11" db="UniProtKB">
        <authorList>
            <consortium name="WormBaseParasite"/>
        </authorList>
    </citation>
    <scope>IDENTIFICATION</scope>
</reference>
<accession>A0A914XDT5</accession>
<feature type="compositionally biased region" description="Basic and acidic residues" evidence="1">
    <location>
        <begin position="160"/>
        <end position="170"/>
    </location>
</feature>
<sequence>MWPAQIAQIAAAVVVTTTLPSDSKVGQYPPDQPTRRSDERTRPGYATKRLLARRQTPDQGAGATSRRSIDTRRSAVPWRRKNRASRHRPPFPTRELHNCIRRQSVRGVKATGVKNMKEGRKRPSLVVRGASSLSEAPQCSTEGGARRRPRGAGQGALAGRLDDRWRPSGA</sequence>